<keyword evidence="3 8" id="KW-0813">Transport</keyword>
<keyword evidence="7 8" id="KW-0472">Membrane</keyword>
<feature type="transmembrane region" description="Helical" evidence="8">
    <location>
        <begin position="161"/>
        <end position="186"/>
    </location>
</feature>
<dbReference type="Pfam" id="PF03824">
    <property type="entry name" value="NicO"/>
    <property type="match status" value="1"/>
</dbReference>
<protein>
    <recommendedName>
        <fullName evidence="8">Nickel/cobalt efflux system</fullName>
    </recommendedName>
</protein>
<comment type="caution">
    <text evidence="10">The sequence shown here is derived from an EMBL/GenBank/DDBJ whole genome shotgun (WGS) entry which is preliminary data.</text>
</comment>
<dbReference type="GO" id="GO:0012505">
    <property type="term" value="C:endomembrane system"/>
    <property type="evidence" value="ECO:0007669"/>
    <property type="project" value="UniProtKB-SubCell"/>
</dbReference>
<dbReference type="AlphaFoldDB" id="A0A839PWK0"/>
<evidence type="ECO:0000256" key="1">
    <source>
        <dbReference type="ARBA" id="ARBA00004127"/>
    </source>
</evidence>
<keyword evidence="6 8" id="KW-1133">Transmembrane helix</keyword>
<feature type="region of interest" description="Disordered" evidence="9">
    <location>
        <begin position="1"/>
        <end position="22"/>
    </location>
</feature>
<evidence type="ECO:0000256" key="4">
    <source>
        <dbReference type="ARBA" id="ARBA00022596"/>
    </source>
</evidence>
<evidence type="ECO:0000256" key="6">
    <source>
        <dbReference type="ARBA" id="ARBA00022989"/>
    </source>
</evidence>
<evidence type="ECO:0000256" key="2">
    <source>
        <dbReference type="ARBA" id="ARBA00010892"/>
    </source>
</evidence>
<dbReference type="GO" id="GO:0015099">
    <property type="term" value="F:nickel cation transmembrane transporter activity"/>
    <property type="evidence" value="ECO:0007669"/>
    <property type="project" value="UniProtKB-UniRule"/>
</dbReference>
<dbReference type="RefSeq" id="WP_245963638.1">
    <property type="nucleotide sequence ID" value="NZ_JACHVT010000003.1"/>
</dbReference>
<accession>A0A839PWK0</accession>
<feature type="compositionally biased region" description="Pro residues" evidence="9">
    <location>
        <begin position="1"/>
        <end position="10"/>
    </location>
</feature>
<feature type="transmembrane region" description="Helical" evidence="8">
    <location>
        <begin position="118"/>
        <end position="141"/>
    </location>
</feature>
<keyword evidence="4" id="KW-0533">Nickel</keyword>
<evidence type="ECO:0000256" key="9">
    <source>
        <dbReference type="SAM" id="MobiDB-lite"/>
    </source>
</evidence>
<dbReference type="InterPro" id="IPR004688">
    <property type="entry name" value="Ni/Co_transpt"/>
</dbReference>
<evidence type="ECO:0000313" key="11">
    <source>
        <dbReference type="Proteomes" id="UP000590811"/>
    </source>
</evidence>
<dbReference type="PANTHER" id="PTHR31611">
    <property type="entry name" value="HIGH-AFFINITY NICKEL TRANSPORT PROTEIN NIC1"/>
    <property type="match status" value="1"/>
</dbReference>
<sequence length="392" mass="42040">MPSTPTPAVPAPRDRDGAARAGRVGPVGAWRTRLSGAERRSILGMSLFVLLLHVVGWGLLVWVVAPQQYQVAGQLFGVGLGVTAYTLGMRHAFDADHIAAIDNTTRKLMTEGQRPMSVGFWFSLGHSSVVFIMVMLLALGIRALAGAIEDDQSTLQQATGLWGTSVSGVFLLLIGVINLVALVGIVRVFRRMRSGEATEADLERELDNRGLLNRVLGRVTRAVTKPWHMYPVGLLFGLGFDTVTEVGLLVIAGGAAAANLPWYAVLTLPVLFAAGMSLLDSIDGSFMNFAYGWAFSKPVRKIYYNLTVTALSVAVALVIGGIEIVSILTERLDITTGPVAWVGGIDLGDVGFWIVGLFVVTWLLALAVWRLGRIEERWALPGDVHGSGPRGA</sequence>
<evidence type="ECO:0000256" key="5">
    <source>
        <dbReference type="ARBA" id="ARBA00022692"/>
    </source>
</evidence>
<proteinExistence type="inferred from homology"/>
<feature type="transmembrane region" description="Helical" evidence="8">
    <location>
        <begin position="262"/>
        <end position="282"/>
    </location>
</feature>
<reference evidence="10 11" key="1">
    <citation type="submission" date="2020-08" db="EMBL/GenBank/DDBJ databases">
        <title>Genomic Encyclopedia of Type Strains, Phase IV (KMG-V): Genome sequencing to study the core and pangenomes of soil and plant-associated prokaryotes.</title>
        <authorList>
            <person name="Whitman W."/>
        </authorList>
    </citation>
    <scope>NUCLEOTIDE SEQUENCE [LARGE SCALE GENOMIC DNA]</scope>
    <source>
        <strain evidence="10 11">B3ACCR2</strain>
    </source>
</reference>
<feature type="transmembrane region" description="Helical" evidence="8">
    <location>
        <begin position="42"/>
        <end position="65"/>
    </location>
</feature>
<dbReference type="PANTHER" id="PTHR31611:SF0">
    <property type="entry name" value="HIGH-AFFINITY NICKEL TRANSPORT PROTEIN NIC1"/>
    <property type="match status" value="1"/>
</dbReference>
<organism evidence="10 11">
    <name type="scientific">Terracoccus luteus</name>
    <dbReference type="NCBI Taxonomy" id="53356"/>
    <lineage>
        <taxon>Bacteria</taxon>
        <taxon>Bacillati</taxon>
        <taxon>Actinomycetota</taxon>
        <taxon>Actinomycetes</taxon>
        <taxon>Micrococcales</taxon>
        <taxon>Intrasporangiaceae</taxon>
        <taxon>Terracoccus</taxon>
    </lineage>
</organism>
<dbReference type="GO" id="GO:0005886">
    <property type="term" value="C:plasma membrane"/>
    <property type="evidence" value="ECO:0007669"/>
    <property type="project" value="UniProtKB-SubCell"/>
</dbReference>
<evidence type="ECO:0000256" key="8">
    <source>
        <dbReference type="RuleBase" id="RU362101"/>
    </source>
</evidence>
<name>A0A839PWK0_9MICO</name>
<evidence type="ECO:0000256" key="7">
    <source>
        <dbReference type="ARBA" id="ARBA00023136"/>
    </source>
</evidence>
<dbReference type="EMBL" id="JACHVT010000003">
    <property type="protein sequence ID" value="MBB2986395.1"/>
    <property type="molecule type" value="Genomic_DNA"/>
</dbReference>
<keyword evidence="5 8" id="KW-0812">Transmembrane</keyword>
<comment type="similarity">
    <text evidence="2 8">Belongs to the NiCoT transporter (TC 2.A.52) family.</text>
</comment>
<dbReference type="NCBIfam" id="TIGR00802">
    <property type="entry name" value="nico"/>
    <property type="match status" value="1"/>
</dbReference>
<feature type="transmembrane region" description="Helical" evidence="8">
    <location>
        <begin position="234"/>
        <end position="256"/>
    </location>
</feature>
<evidence type="ECO:0000313" key="10">
    <source>
        <dbReference type="EMBL" id="MBB2986395.1"/>
    </source>
</evidence>
<gene>
    <name evidence="10" type="ORF">FHW14_001549</name>
</gene>
<comment type="subcellular location">
    <subcellularLocation>
        <location evidence="8">Cell membrane</location>
        <topology evidence="8">Multi-pass membrane protein</topology>
    </subcellularLocation>
    <subcellularLocation>
        <location evidence="1">Endomembrane system</location>
        <topology evidence="1">Multi-pass membrane protein</topology>
    </subcellularLocation>
</comment>
<feature type="transmembrane region" description="Helical" evidence="8">
    <location>
        <begin position="303"/>
        <end position="328"/>
    </location>
</feature>
<evidence type="ECO:0000256" key="3">
    <source>
        <dbReference type="ARBA" id="ARBA00022448"/>
    </source>
</evidence>
<dbReference type="InterPro" id="IPR011541">
    <property type="entry name" value="Ni/Co_transpt_high_affinity"/>
</dbReference>
<feature type="transmembrane region" description="Helical" evidence="8">
    <location>
        <begin position="350"/>
        <end position="369"/>
    </location>
</feature>
<dbReference type="Proteomes" id="UP000590811">
    <property type="component" value="Unassembled WGS sequence"/>
</dbReference>